<dbReference type="EMBL" id="WTUW01000002">
    <property type="protein sequence ID" value="MZR30410.1"/>
    <property type="molecule type" value="Genomic_DNA"/>
</dbReference>
<evidence type="ECO:0000313" key="2">
    <source>
        <dbReference type="EMBL" id="MZR30410.1"/>
    </source>
</evidence>
<evidence type="ECO:0000256" key="1">
    <source>
        <dbReference type="SAM" id="Phobius"/>
    </source>
</evidence>
<accession>A0A6L8W7Q2</accession>
<proteinExistence type="predicted"/>
<dbReference type="AlphaFoldDB" id="A0A6L8W7Q2"/>
<gene>
    <name evidence="2" type="ORF">GQE98_07145</name>
</gene>
<keyword evidence="1" id="KW-0472">Membrane</keyword>
<sequence length="671" mass="74620">MNRLSTVSCISRIFDCLKGKEMSQKLEASAFPDYAPLTKAGPEYGKINRVNPFSGYTLRNFFSEEFREGLESKLSREPSNQDQYKRALLRVAEGFINGEEEVLMKVSPLVTGINPIHPFLEPSGAIRVQVPLPSNMEQLYILTDQILGNKTANSPNNDMYKLTPKGLADPDFPAPWLQAGNEKLYLKGSAPYNRGLMIWDDPSGYAGVNTKHRFPNLTLLLLSIVFQQTDVDAYGARGRYGDATLKRLLDGHGIQCSDEIPPHRIIALISFDSDSGMPKGYITAATYETEVPSTKGGTEMAKVIFNHYAFVPKSSDVPVGPKSMKMTEAMYVYMLAYITSYVTELPLKDHLLVAHSDKSPALKAVCKSFHYYPGNKMKYKMVADGAYNAITPIASREGGLKEDAEVAEFPHIQFYDQSTVPRDDPGEEVPVPADRFYTPVYMDFCRIVKKKNPGAIIPEHLVNGKIESKHIPKLREIAKKYGYSDESPLLIWMQSTGSYEFQEVQLGASLIDEELRVAPNFPINDRANFSCINTDKLTPKPNLEGQSLAAFQKDIQLFLIQVAKDGNTGNIDYGSIPRLTDFAYMVTYQIPTGYSSPMDWGVAMAVQHMALSFAWLQNNKINFLGPIVSKAHQKILKKDIVFLGTTAAGILIMSYGLVGALKTLSSPRSNL</sequence>
<keyword evidence="1" id="KW-0812">Transmembrane</keyword>
<comment type="caution">
    <text evidence="2">The sequence shown here is derived from an EMBL/GenBank/DDBJ whole genome shotgun (WGS) entry which is preliminary data.</text>
</comment>
<dbReference type="Proteomes" id="UP000476030">
    <property type="component" value="Unassembled WGS sequence"/>
</dbReference>
<keyword evidence="1" id="KW-1133">Transmembrane helix</keyword>
<keyword evidence="3" id="KW-1185">Reference proteome</keyword>
<evidence type="ECO:0000313" key="3">
    <source>
        <dbReference type="Proteomes" id="UP000476030"/>
    </source>
</evidence>
<dbReference type="RefSeq" id="WP_161314995.1">
    <property type="nucleotide sequence ID" value="NZ_WTUW01000002.1"/>
</dbReference>
<name>A0A6L8W7Q2_9PROT</name>
<organism evidence="2 3">
    <name type="scientific">Sneathiella litorea</name>
    <dbReference type="NCBI Taxonomy" id="2606216"/>
    <lineage>
        <taxon>Bacteria</taxon>
        <taxon>Pseudomonadati</taxon>
        <taxon>Pseudomonadota</taxon>
        <taxon>Alphaproteobacteria</taxon>
        <taxon>Sneathiellales</taxon>
        <taxon>Sneathiellaceae</taxon>
        <taxon>Sneathiella</taxon>
    </lineage>
</organism>
<feature type="transmembrane region" description="Helical" evidence="1">
    <location>
        <begin position="640"/>
        <end position="661"/>
    </location>
</feature>
<reference evidence="2 3" key="1">
    <citation type="submission" date="2019-12" db="EMBL/GenBank/DDBJ databases">
        <title>Snethiella sp. nov. sp. isolated from sea sand.</title>
        <authorList>
            <person name="Kim J."/>
            <person name="Jeong S.E."/>
            <person name="Jung H.S."/>
            <person name="Jeon C.O."/>
        </authorList>
    </citation>
    <scope>NUCLEOTIDE SEQUENCE [LARGE SCALE GENOMIC DNA]</scope>
    <source>
        <strain evidence="2 3">DP05</strain>
    </source>
</reference>
<protein>
    <submittedName>
        <fullName evidence="2">Uncharacterized protein</fullName>
    </submittedName>
</protein>